<accession>A0A453P2Z8</accession>
<feature type="region of interest" description="Disordered" evidence="1">
    <location>
        <begin position="137"/>
        <end position="187"/>
    </location>
</feature>
<sequence length="187" mass="19420">MPRRADAVPCLGDASLRPEEDFVVVPATPEMQAEAAILSSNCTVAWLDGARLDVSCQQVAAELATELGARHADVEVVKHYPSSSLFDSRINTTASTPCPAAIFGAPATASMCASGGSRRTQTTRTSSTTFASAWKASRCTAGTTTSPPSSSDVGAPSTTSSSGRSARRTPGTWRSGRGRRTPMPSPK</sequence>
<evidence type="ECO:0000313" key="2">
    <source>
        <dbReference type="EnsemblPlants" id="AET6Gv20587700.1"/>
    </source>
</evidence>
<dbReference type="Proteomes" id="UP000015105">
    <property type="component" value="Chromosome 6D"/>
</dbReference>
<dbReference type="AlphaFoldDB" id="A0A453P2Z8"/>
<organism evidence="2 3">
    <name type="scientific">Aegilops tauschii subsp. strangulata</name>
    <name type="common">Goatgrass</name>
    <dbReference type="NCBI Taxonomy" id="200361"/>
    <lineage>
        <taxon>Eukaryota</taxon>
        <taxon>Viridiplantae</taxon>
        <taxon>Streptophyta</taxon>
        <taxon>Embryophyta</taxon>
        <taxon>Tracheophyta</taxon>
        <taxon>Spermatophyta</taxon>
        <taxon>Magnoliopsida</taxon>
        <taxon>Liliopsida</taxon>
        <taxon>Poales</taxon>
        <taxon>Poaceae</taxon>
        <taxon>BOP clade</taxon>
        <taxon>Pooideae</taxon>
        <taxon>Triticodae</taxon>
        <taxon>Triticeae</taxon>
        <taxon>Triticinae</taxon>
        <taxon>Aegilops</taxon>
    </lineage>
</organism>
<reference evidence="2" key="4">
    <citation type="submission" date="2019-03" db="UniProtKB">
        <authorList>
            <consortium name="EnsemblPlants"/>
        </authorList>
    </citation>
    <scope>IDENTIFICATION</scope>
</reference>
<dbReference type="Gramene" id="AET6Gv20587700.1">
    <property type="protein sequence ID" value="AET6Gv20587700.1"/>
    <property type="gene ID" value="AET6Gv20587700"/>
</dbReference>
<reference evidence="2" key="3">
    <citation type="journal article" date="2017" name="Nature">
        <title>Genome sequence of the progenitor of the wheat D genome Aegilops tauschii.</title>
        <authorList>
            <person name="Luo M.C."/>
            <person name="Gu Y.Q."/>
            <person name="Puiu D."/>
            <person name="Wang H."/>
            <person name="Twardziok S.O."/>
            <person name="Deal K.R."/>
            <person name="Huo N."/>
            <person name="Zhu T."/>
            <person name="Wang L."/>
            <person name="Wang Y."/>
            <person name="McGuire P.E."/>
            <person name="Liu S."/>
            <person name="Long H."/>
            <person name="Ramasamy R.K."/>
            <person name="Rodriguez J.C."/>
            <person name="Van S.L."/>
            <person name="Yuan L."/>
            <person name="Wang Z."/>
            <person name="Xia Z."/>
            <person name="Xiao L."/>
            <person name="Anderson O.D."/>
            <person name="Ouyang S."/>
            <person name="Liang Y."/>
            <person name="Zimin A.V."/>
            <person name="Pertea G."/>
            <person name="Qi P."/>
            <person name="Bennetzen J.L."/>
            <person name="Dai X."/>
            <person name="Dawson M.W."/>
            <person name="Muller H.G."/>
            <person name="Kugler K."/>
            <person name="Rivarola-Duarte L."/>
            <person name="Spannagl M."/>
            <person name="Mayer K.F.X."/>
            <person name="Lu F.H."/>
            <person name="Bevan M.W."/>
            <person name="Leroy P."/>
            <person name="Li P."/>
            <person name="You F.M."/>
            <person name="Sun Q."/>
            <person name="Liu Z."/>
            <person name="Lyons E."/>
            <person name="Wicker T."/>
            <person name="Salzberg S.L."/>
            <person name="Devos K.M."/>
            <person name="Dvorak J."/>
        </authorList>
    </citation>
    <scope>NUCLEOTIDE SEQUENCE [LARGE SCALE GENOMIC DNA]</scope>
    <source>
        <strain evidence="2">cv. AL8/78</strain>
    </source>
</reference>
<reference evidence="2" key="5">
    <citation type="journal article" date="2021" name="G3 (Bethesda)">
        <title>Aegilops tauschii genome assembly Aet v5.0 features greater sequence contiguity and improved annotation.</title>
        <authorList>
            <person name="Wang L."/>
            <person name="Zhu T."/>
            <person name="Rodriguez J.C."/>
            <person name="Deal K.R."/>
            <person name="Dubcovsky J."/>
            <person name="McGuire P.E."/>
            <person name="Lux T."/>
            <person name="Spannagl M."/>
            <person name="Mayer K.F.X."/>
            <person name="Baldrich P."/>
            <person name="Meyers B.C."/>
            <person name="Huo N."/>
            <person name="Gu Y.Q."/>
            <person name="Zhou H."/>
            <person name="Devos K.M."/>
            <person name="Bennetzen J.L."/>
            <person name="Unver T."/>
            <person name="Budak H."/>
            <person name="Gulick P.J."/>
            <person name="Galiba G."/>
            <person name="Kalapos B."/>
            <person name="Nelson D.R."/>
            <person name="Li P."/>
            <person name="You F.M."/>
            <person name="Luo M.C."/>
            <person name="Dvorak J."/>
        </authorList>
    </citation>
    <scope>NUCLEOTIDE SEQUENCE [LARGE SCALE GENOMIC DNA]</scope>
    <source>
        <strain evidence="2">cv. AL8/78</strain>
    </source>
</reference>
<reference evidence="3" key="2">
    <citation type="journal article" date="2017" name="Nat. Plants">
        <title>The Aegilops tauschii genome reveals multiple impacts of transposons.</title>
        <authorList>
            <person name="Zhao G."/>
            <person name="Zou C."/>
            <person name="Li K."/>
            <person name="Wang K."/>
            <person name="Li T."/>
            <person name="Gao L."/>
            <person name="Zhang X."/>
            <person name="Wang H."/>
            <person name="Yang Z."/>
            <person name="Liu X."/>
            <person name="Jiang W."/>
            <person name="Mao L."/>
            <person name="Kong X."/>
            <person name="Jiao Y."/>
            <person name="Jia J."/>
        </authorList>
    </citation>
    <scope>NUCLEOTIDE SEQUENCE [LARGE SCALE GENOMIC DNA]</scope>
    <source>
        <strain evidence="3">cv. AL8/78</strain>
    </source>
</reference>
<name>A0A453P2Z8_AEGTS</name>
<evidence type="ECO:0000256" key="1">
    <source>
        <dbReference type="SAM" id="MobiDB-lite"/>
    </source>
</evidence>
<protein>
    <submittedName>
        <fullName evidence="2">Uncharacterized protein</fullName>
    </submittedName>
</protein>
<keyword evidence="3" id="KW-1185">Reference proteome</keyword>
<proteinExistence type="predicted"/>
<feature type="compositionally biased region" description="Low complexity" evidence="1">
    <location>
        <begin position="143"/>
        <end position="172"/>
    </location>
</feature>
<dbReference type="EnsemblPlants" id="AET6Gv20587700.1">
    <property type="protein sequence ID" value="AET6Gv20587700.1"/>
    <property type="gene ID" value="AET6Gv20587700"/>
</dbReference>
<evidence type="ECO:0000313" key="3">
    <source>
        <dbReference type="Proteomes" id="UP000015105"/>
    </source>
</evidence>
<reference evidence="3" key="1">
    <citation type="journal article" date="2014" name="Science">
        <title>Ancient hybridizations among the ancestral genomes of bread wheat.</title>
        <authorList>
            <consortium name="International Wheat Genome Sequencing Consortium,"/>
            <person name="Marcussen T."/>
            <person name="Sandve S.R."/>
            <person name="Heier L."/>
            <person name="Spannagl M."/>
            <person name="Pfeifer M."/>
            <person name="Jakobsen K.S."/>
            <person name="Wulff B.B."/>
            <person name="Steuernagel B."/>
            <person name="Mayer K.F."/>
            <person name="Olsen O.A."/>
        </authorList>
    </citation>
    <scope>NUCLEOTIDE SEQUENCE [LARGE SCALE GENOMIC DNA]</scope>
    <source>
        <strain evidence="3">cv. AL8/78</strain>
    </source>
</reference>